<feature type="region of interest" description="Disordered" evidence="1">
    <location>
        <begin position="638"/>
        <end position="660"/>
    </location>
</feature>
<protein>
    <recommendedName>
        <fullName evidence="2">Helitron helicase-like domain-containing protein</fullName>
    </recommendedName>
</protein>
<feature type="compositionally biased region" description="Polar residues" evidence="1">
    <location>
        <begin position="320"/>
        <end position="332"/>
    </location>
</feature>
<dbReference type="Proteomes" id="UP001620626">
    <property type="component" value="Unassembled WGS sequence"/>
</dbReference>
<dbReference type="PANTHER" id="PTHR45786">
    <property type="entry name" value="DNA BINDING PROTEIN-LIKE"/>
    <property type="match status" value="1"/>
</dbReference>
<evidence type="ECO:0000256" key="1">
    <source>
        <dbReference type="SAM" id="MobiDB-lite"/>
    </source>
</evidence>
<sequence length="1165" mass="133721">MEEVTRTGPNYQSLIIPEVLPISGEGHVAQPEMFTSRNELLNLWNNQNEMADDRIIYAYLRYLATVFNDRRIAVVAPFYTDPNLHFGPGAMNLDLGDYCYNHSAEYDVLLIPVIFPGHFTLLIFDRTNRQQPKCLFIDSLPPMFNVTADFRDRLHDSHFPGYDQNRIILLTQTICQLTPGLNQNNFAIRVVPPTDYTRQTDAINCGFFTILYAESYLMNNGCLILPNLDINFERKRIISQVAHLLMTDAVPFIPRQQQGQQNPEQTSTSINYTPLSAANRQPNSSRRIVISRESSIHSTSSSRRSERIASRNASRESSIDHQQNTSVDSNPLTKRCHLRHRDYPCADVRSLHTPVYYDSGILGDKKCDFCSALLFNSEASTKKGKTSSWYCCKFGKVSLPEITEPPAELLELATDITQEAKEYRQHQNTYNSLLAFASVSVGHQENTTGGSVCFMLNGDFVRRIGSLFCGNSTPSFAQLFILDPEAALKQRLQNTRYGGDRVNQVTLKKLDLLLRQYHPLAKQLLNFHEQYNKTLQQRGPDAVQNFRLTLLEARITPNDVRDSTLHSRQTNLPTEGTMFSVWTESEQPPVQHGIWITTAEGELRKIQPYHPQTDTLCYPLIIPRGDDGFHKNLTVKATKQSRRQALTDEVDSGDNDDEFSDVESQMDLSECDSISNNDSNQLNISPDELYDEDDAENNKPMTLRDYVRYRTAIRGQNYHHIWSAAGGLSQKLILDYAARIDADVANYLRRPELNLRGTLPENLLRWFARNAGLTSPEEIGSVVLYRKFHPGTRAYFQEMYYNATNIMARVRTPRNACFMFTWTCNPRWPEIKNQFIQQGQKVADRFDLLCRIYEDKLRQIHYLMDKKNIFGKQTGFAESREFQKRAGGPHLHRIFQSDIPAISEGVDNLIWAFIPAEPNECDQSGWANFIRKIRGLLPKYQLHDCGPHCLNTQGRCSKGFPKPFSKHTILFDDKPAQYKRPSPQDGGETLKVKKGRTEVIYDNSRVVPYNPFILAMFETHHNLEYAYGQSTNLKYALKYPFKGASFSYLRCANENKTNVDEPAYYARMLYRSPVEAFSRIMSFRYAIMSHNVIRLSIHLPGQQKIYTRPGLEAQQTAEMLQNGQLQPPDTALTAYWKQWRADPSLNNILFENMPERFSFNKKNKI</sequence>
<name>A0ABD2LFQ8_9BILA</name>
<accession>A0ABD2LFQ8</accession>
<evidence type="ECO:0000313" key="3">
    <source>
        <dbReference type="EMBL" id="KAL3114019.1"/>
    </source>
</evidence>
<feature type="region of interest" description="Disordered" evidence="1">
    <location>
        <begin position="254"/>
        <end position="333"/>
    </location>
</feature>
<dbReference type="EMBL" id="JBICBT010000427">
    <property type="protein sequence ID" value="KAL3114019.1"/>
    <property type="molecule type" value="Genomic_DNA"/>
</dbReference>
<dbReference type="PANTHER" id="PTHR45786:SF74">
    <property type="entry name" value="ATP-DEPENDENT DNA HELICASE"/>
    <property type="match status" value="1"/>
</dbReference>
<feature type="compositionally biased region" description="Basic and acidic residues" evidence="1">
    <location>
        <begin position="303"/>
        <end position="319"/>
    </location>
</feature>
<feature type="compositionally biased region" description="Low complexity" evidence="1">
    <location>
        <begin position="284"/>
        <end position="302"/>
    </location>
</feature>
<dbReference type="Pfam" id="PF14214">
    <property type="entry name" value="Helitron_like_N"/>
    <property type="match status" value="1"/>
</dbReference>
<reference evidence="3 4" key="1">
    <citation type="submission" date="2024-10" db="EMBL/GenBank/DDBJ databases">
        <authorList>
            <person name="Kim D."/>
        </authorList>
    </citation>
    <scope>NUCLEOTIDE SEQUENCE [LARGE SCALE GENOMIC DNA]</scope>
    <source>
        <strain evidence="3">BH-2024</strain>
    </source>
</reference>
<proteinExistence type="predicted"/>
<comment type="caution">
    <text evidence="3">The sequence shown here is derived from an EMBL/GenBank/DDBJ whole genome shotgun (WGS) entry which is preliminary data.</text>
</comment>
<feature type="compositionally biased region" description="Polar residues" evidence="1">
    <location>
        <begin position="262"/>
        <end position="283"/>
    </location>
</feature>
<feature type="compositionally biased region" description="Acidic residues" evidence="1">
    <location>
        <begin position="648"/>
        <end position="660"/>
    </location>
</feature>
<organism evidence="3 4">
    <name type="scientific">Heterodera trifolii</name>
    <dbReference type="NCBI Taxonomy" id="157864"/>
    <lineage>
        <taxon>Eukaryota</taxon>
        <taxon>Metazoa</taxon>
        <taxon>Ecdysozoa</taxon>
        <taxon>Nematoda</taxon>
        <taxon>Chromadorea</taxon>
        <taxon>Rhabditida</taxon>
        <taxon>Tylenchina</taxon>
        <taxon>Tylenchomorpha</taxon>
        <taxon>Tylenchoidea</taxon>
        <taxon>Heteroderidae</taxon>
        <taxon>Heteroderinae</taxon>
        <taxon>Heterodera</taxon>
    </lineage>
</organism>
<dbReference type="InterPro" id="IPR038765">
    <property type="entry name" value="Papain-like_cys_pep_sf"/>
</dbReference>
<gene>
    <name evidence="3" type="ORF">niasHT_014922</name>
</gene>
<evidence type="ECO:0000259" key="2">
    <source>
        <dbReference type="Pfam" id="PF14214"/>
    </source>
</evidence>
<dbReference type="InterPro" id="IPR025476">
    <property type="entry name" value="Helitron_helicase-like"/>
</dbReference>
<dbReference type="SUPFAM" id="SSF54001">
    <property type="entry name" value="Cysteine proteinases"/>
    <property type="match status" value="1"/>
</dbReference>
<evidence type="ECO:0000313" key="4">
    <source>
        <dbReference type="Proteomes" id="UP001620626"/>
    </source>
</evidence>
<keyword evidence="4" id="KW-1185">Reference proteome</keyword>
<feature type="domain" description="Helitron helicase-like" evidence="2">
    <location>
        <begin position="706"/>
        <end position="893"/>
    </location>
</feature>
<dbReference type="AlphaFoldDB" id="A0ABD2LFQ8"/>
<dbReference type="Gene3D" id="3.40.395.10">
    <property type="entry name" value="Adenoviral Proteinase, Chain A"/>
    <property type="match status" value="1"/>
</dbReference>